<feature type="transmembrane region" description="Helical" evidence="8">
    <location>
        <begin position="360"/>
        <end position="378"/>
    </location>
</feature>
<comment type="caution">
    <text evidence="10">The sequence shown here is derived from an EMBL/GenBank/DDBJ whole genome shotgun (WGS) entry which is preliminary data.</text>
</comment>
<dbReference type="InterPro" id="IPR036259">
    <property type="entry name" value="MFS_trans_sf"/>
</dbReference>
<dbReference type="InterPro" id="IPR005828">
    <property type="entry name" value="MFS_sugar_transport-like"/>
</dbReference>
<feature type="domain" description="Major facilitator superfamily (MFS) profile" evidence="9">
    <location>
        <begin position="28"/>
        <end position="510"/>
    </location>
</feature>
<feature type="transmembrane region" description="Helical" evidence="8">
    <location>
        <begin position="101"/>
        <end position="121"/>
    </location>
</feature>
<evidence type="ECO:0000256" key="1">
    <source>
        <dbReference type="ARBA" id="ARBA00004651"/>
    </source>
</evidence>
<dbReference type="AlphaFoldDB" id="A0A2V0NMU3"/>
<dbReference type="InParanoid" id="A0A2V0NMU3"/>
<feature type="transmembrane region" description="Helical" evidence="8">
    <location>
        <begin position="200"/>
        <end position="219"/>
    </location>
</feature>
<accession>A0A2V0NMU3</accession>
<reference evidence="10 11" key="1">
    <citation type="journal article" date="2018" name="Sci. Rep.">
        <title>Raphidocelis subcapitata (=Pseudokirchneriella subcapitata) provides an insight into genome evolution and environmental adaptations in the Sphaeropleales.</title>
        <authorList>
            <person name="Suzuki S."/>
            <person name="Yamaguchi H."/>
            <person name="Nakajima N."/>
            <person name="Kawachi M."/>
        </authorList>
    </citation>
    <scope>NUCLEOTIDE SEQUENCE [LARGE SCALE GENOMIC DNA]</scope>
    <source>
        <strain evidence="10 11">NIES-35</strain>
    </source>
</reference>
<keyword evidence="6 8" id="KW-1133">Transmembrane helix</keyword>
<sequence>MGAELGQPVGGGERRAPLPPAAAPQARLIIAVAIGSALEYYNAAVYGVLGYVIAPQFFPPTNVTASRLSFWATYAVSFIMQPVGALAFGSYGDRHSRRTSLLISLGMMGSSTFLIGCLPGFDLLGWAAPILLILFRCIQGLAIGGEGGTACVWLFESAPREQRGAAASANIAGTMAGILLGMGTNLLLELLLPAGQLATWGWRLPFWLGGLAAALGLFLRRAMRDPAVFVARKAEVRAQLELEELEAAKSGLSRRPSALAAASHVMGRLASSFLHPRASGQVPTAVGEAGGAASGCCGHAHAPAHVHHATYSPVLAVLRHHLGSVALQFFWGIWMASVFGTYLAYFPLTMPTYLGVSRSLVIGVTMVNSLPIAGFAWLSGWLSDRGMPRAPAAGAVLLLGGAAAAPAAWLASLGAAPTLLTQTFFLSLAGWQAGLIAPSMAVLYPTELRNTGFNFTSQLVFGVVSGVTPLIVAALQEGGLGPFFAPAPWTAGCACLGAAACVYIHYKRPEASVTPPEDQLWDKPID</sequence>
<evidence type="ECO:0000259" key="9">
    <source>
        <dbReference type="PROSITE" id="PS50850"/>
    </source>
</evidence>
<name>A0A2V0NMU3_9CHLO</name>
<dbReference type="PANTHER" id="PTHR43528:SF1">
    <property type="entry name" value="ALPHA-KETOGLUTARATE PERMEASE"/>
    <property type="match status" value="1"/>
</dbReference>
<evidence type="ECO:0000256" key="4">
    <source>
        <dbReference type="ARBA" id="ARBA00022692"/>
    </source>
</evidence>
<evidence type="ECO:0000256" key="5">
    <source>
        <dbReference type="ARBA" id="ARBA00022847"/>
    </source>
</evidence>
<dbReference type="SUPFAM" id="SSF103473">
    <property type="entry name" value="MFS general substrate transporter"/>
    <property type="match status" value="1"/>
</dbReference>
<comment type="subcellular location">
    <subcellularLocation>
        <location evidence="1">Cell membrane</location>
        <topology evidence="1">Multi-pass membrane protein</topology>
    </subcellularLocation>
</comment>
<dbReference type="GO" id="GO:0005886">
    <property type="term" value="C:plasma membrane"/>
    <property type="evidence" value="ECO:0007669"/>
    <property type="project" value="UniProtKB-SubCell"/>
</dbReference>
<feature type="transmembrane region" description="Helical" evidence="8">
    <location>
        <begin position="133"/>
        <end position="155"/>
    </location>
</feature>
<proteinExistence type="predicted"/>
<evidence type="ECO:0000256" key="2">
    <source>
        <dbReference type="ARBA" id="ARBA00022448"/>
    </source>
</evidence>
<feature type="transmembrane region" description="Helical" evidence="8">
    <location>
        <begin position="487"/>
        <end position="506"/>
    </location>
</feature>
<dbReference type="InterPro" id="IPR020846">
    <property type="entry name" value="MFS_dom"/>
</dbReference>
<gene>
    <name evidence="10" type="ORF">Rsub_00463</name>
</gene>
<keyword evidence="4 8" id="KW-0812">Transmembrane</keyword>
<dbReference type="Gene3D" id="1.20.1250.20">
    <property type="entry name" value="MFS general substrate transporter like domains"/>
    <property type="match status" value="2"/>
</dbReference>
<feature type="transmembrane region" description="Helical" evidence="8">
    <location>
        <begin position="28"/>
        <end position="49"/>
    </location>
</feature>
<feature type="transmembrane region" description="Helical" evidence="8">
    <location>
        <begin position="329"/>
        <end position="348"/>
    </location>
</feature>
<evidence type="ECO:0000256" key="7">
    <source>
        <dbReference type="ARBA" id="ARBA00023136"/>
    </source>
</evidence>
<feature type="transmembrane region" description="Helical" evidence="8">
    <location>
        <begin position="390"/>
        <end position="411"/>
    </location>
</feature>
<dbReference type="Proteomes" id="UP000247498">
    <property type="component" value="Unassembled WGS sequence"/>
</dbReference>
<organism evidence="10 11">
    <name type="scientific">Raphidocelis subcapitata</name>
    <dbReference type="NCBI Taxonomy" id="307507"/>
    <lineage>
        <taxon>Eukaryota</taxon>
        <taxon>Viridiplantae</taxon>
        <taxon>Chlorophyta</taxon>
        <taxon>core chlorophytes</taxon>
        <taxon>Chlorophyceae</taxon>
        <taxon>CS clade</taxon>
        <taxon>Sphaeropleales</taxon>
        <taxon>Selenastraceae</taxon>
        <taxon>Raphidocelis</taxon>
    </lineage>
</organism>
<dbReference type="OrthoDB" id="5296287at2759"/>
<keyword evidence="5" id="KW-0769">Symport</keyword>
<evidence type="ECO:0000256" key="6">
    <source>
        <dbReference type="ARBA" id="ARBA00022989"/>
    </source>
</evidence>
<dbReference type="InterPro" id="IPR051084">
    <property type="entry name" value="H+-coupled_symporters"/>
</dbReference>
<evidence type="ECO:0000256" key="3">
    <source>
        <dbReference type="ARBA" id="ARBA00022475"/>
    </source>
</evidence>
<keyword evidence="3" id="KW-1003">Cell membrane</keyword>
<feature type="transmembrane region" description="Helical" evidence="8">
    <location>
        <begin position="69"/>
        <end position="89"/>
    </location>
</feature>
<keyword evidence="11" id="KW-1185">Reference proteome</keyword>
<keyword evidence="7 8" id="KW-0472">Membrane</keyword>
<dbReference type="GO" id="GO:0015293">
    <property type="term" value="F:symporter activity"/>
    <property type="evidence" value="ECO:0007669"/>
    <property type="project" value="UniProtKB-KW"/>
</dbReference>
<dbReference type="PANTHER" id="PTHR43528">
    <property type="entry name" value="ALPHA-KETOGLUTARATE PERMEASE"/>
    <property type="match status" value="1"/>
</dbReference>
<dbReference type="Pfam" id="PF00083">
    <property type="entry name" value="Sugar_tr"/>
    <property type="match status" value="1"/>
</dbReference>
<evidence type="ECO:0000313" key="11">
    <source>
        <dbReference type="Proteomes" id="UP000247498"/>
    </source>
</evidence>
<evidence type="ECO:0000256" key="8">
    <source>
        <dbReference type="SAM" id="Phobius"/>
    </source>
</evidence>
<dbReference type="PROSITE" id="PS50850">
    <property type="entry name" value="MFS"/>
    <property type="match status" value="1"/>
</dbReference>
<keyword evidence="2" id="KW-0813">Transport</keyword>
<feature type="transmembrane region" description="Helical" evidence="8">
    <location>
        <begin position="423"/>
        <end position="443"/>
    </location>
</feature>
<feature type="transmembrane region" description="Helical" evidence="8">
    <location>
        <begin position="455"/>
        <end position="475"/>
    </location>
</feature>
<dbReference type="EMBL" id="BDRX01000002">
    <property type="protein sequence ID" value="GBF87752.1"/>
    <property type="molecule type" value="Genomic_DNA"/>
</dbReference>
<feature type="transmembrane region" description="Helical" evidence="8">
    <location>
        <begin position="167"/>
        <end position="188"/>
    </location>
</feature>
<evidence type="ECO:0000313" key="10">
    <source>
        <dbReference type="EMBL" id="GBF87752.1"/>
    </source>
</evidence>
<protein>
    <recommendedName>
        <fullName evidence="9">Major facilitator superfamily (MFS) profile domain-containing protein</fullName>
    </recommendedName>
</protein>